<dbReference type="AlphaFoldDB" id="A0AA41YCE9"/>
<name>A0AA41YCE9_9BACT</name>
<dbReference type="RefSeq" id="WP_282591015.1">
    <property type="nucleotide sequence ID" value="NZ_JAPAAF010000006.1"/>
</dbReference>
<dbReference type="Proteomes" id="UP001163821">
    <property type="component" value="Unassembled WGS sequence"/>
</dbReference>
<dbReference type="EMBL" id="JAPAAF010000006">
    <property type="protein sequence ID" value="MCW0482412.1"/>
    <property type="molecule type" value="Genomic_DNA"/>
</dbReference>
<gene>
    <name evidence="1" type="ORF">N2K84_06700</name>
</gene>
<protein>
    <submittedName>
        <fullName evidence="1">Uncharacterized protein</fullName>
    </submittedName>
</protein>
<organism evidence="1 2">
    <name type="scientific">Gaoshiqia sediminis</name>
    <dbReference type="NCBI Taxonomy" id="2986998"/>
    <lineage>
        <taxon>Bacteria</taxon>
        <taxon>Pseudomonadati</taxon>
        <taxon>Bacteroidota</taxon>
        <taxon>Bacteroidia</taxon>
        <taxon>Marinilabiliales</taxon>
        <taxon>Prolixibacteraceae</taxon>
        <taxon>Gaoshiqia</taxon>
    </lineage>
</organism>
<proteinExistence type="predicted"/>
<accession>A0AA41YCE9</accession>
<comment type="caution">
    <text evidence="1">The sequence shown here is derived from an EMBL/GenBank/DDBJ whole genome shotgun (WGS) entry which is preliminary data.</text>
</comment>
<evidence type="ECO:0000313" key="2">
    <source>
        <dbReference type="Proteomes" id="UP001163821"/>
    </source>
</evidence>
<reference evidence="1" key="1">
    <citation type="submission" date="2022-10" db="EMBL/GenBank/DDBJ databases">
        <title>Gaoshiqiia sediminis gen. nov., sp. nov., isolated from coastal sediment.</title>
        <authorList>
            <person name="Yu W.X."/>
            <person name="Mu D.S."/>
            <person name="Du J.Z."/>
            <person name="Liang Y.Q."/>
        </authorList>
    </citation>
    <scope>NUCLEOTIDE SEQUENCE</scope>
    <source>
        <strain evidence="1">A06</strain>
    </source>
</reference>
<sequence>MEIKFNIDIEDSEQELLKTVLHCNDTDLEDQLSKIARSSFEENRKMIIGQKIFTRGRDIIEYRLFNLIKFYFDSKIPEEQRICDLFQITATEARAYIRSIMSKYQYDLRETIKESLKEQVLNITKEEGDEDYKLSIQNQYFKDELNRILGNMDTSLPIIEKERGTISTYIIKESSYQRLCAYFEIDIEPENNEEP</sequence>
<evidence type="ECO:0000313" key="1">
    <source>
        <dbReference type="EMBL" id="MCW0482412.1"/>
    </source>
</evidence>
<keyword evidence="2" id="KW-1185">Reference proteome</keyword>